<name>A0A5C5WXJ6_9BACT</name>
<proteinExistence type="predicted"/>
<gene>
    <name evidence="2" type="ORF">Pla22_22420</name>
</gene>
<evidence type="ECO:0000256" key="1">
    <source>
        <dbReference type="SAM" id="MobiDB-lite"/>
    </source>
</evidence>
<organism evidence="2 3">
    <name type="scientific">Rubripirellula amarantea</name>
    <dbReference type="NCBI Taxonomy" id="2527999"/>
    <lineage>
        <taxon>Bacteria</taxon>
        <taxon>Pseudomonadati</taxon>
        <taxon>Planctomycetota</taxon>
        <taxon>Planctomycetia</taxon>
        <taxon>Pirellulales</taxon>
        <taxon>Pirellulaceae</taxon>
        <taxon>Rubripirellula</taxon>
    </lineage>
</organism>
<dbReference type="OrthoDB" id="222074at2"/>
<evidence type="ECO:0008006" key="4">
    <source>
        <dbReference type="Google" id="ProtNLM"/>
    </source>
</evidence>
<comment type="caution">
    <text evidence="2">The sequence shown here is derived from an EMBL/GenBank/DDBJ whole genome shotgun (WGS) entry which is preliminary data.</text>
</comment>
<sequence>MATAQECCVLIPVSTLEDFPSDLSDRDACSLLAAWTVLWHPELIARSGQVPQWYRADAPPEPNLDAAPNPNVDSLDDHSTTHATDFAGRVIAVPSPSEAKLPPGYIDRAKAAGAKWISGANRDEMAAALGLEPVSDQTFGDQPHTERTIGVDDFYAAAYTSLQVQIMTRRLRYTSNLDQIHFESRLVAAATAFVEKRTQEAIEALHEVFDALAEERDHYFTSDPHLVDLMLVTGSTAASAIAQLANAPLHASESADESSVLPTPINALLDTSALEYFASQADETTTAVQSRLRDQDLGWAAGGPEKNLQFDTLSFADAAAAFTQSHELAVRCIGAAPRVYARLDGDTPSDLLGEVARLGYSGIIPINFAAGSGFGEEAKVTLPIPGGDIEALTAKPIDAASDSSFLTIGTKLGESIDNGEVSTGLLVHWPGRVCDSFRDLRRAASWCVALGRFWKIDEYFHLGERPYHQGDLSVTGPASADDFVARVTSQSVNPISSLADSFCKSVTSQRDQLFVAMNGLLANSLPSVSDSTSGATLDDAISSMVGIIGGVPSDSASSRLVLNCQSTPTRIDMDVPQKIANGKHIYGISKQSNRYHATIDVPAFGFAIANAEGSTASVTSHSSSNASSTEPASRDDLGFSPLRWARDKFLGKPSTIGERGRLHNEFMEVAISDQTGGVSGVYSGGVRGNRFSLRLVACGYDATNKDSDASTMRCQSLEVLESSASRGVIRAQGVLEHESKTLANFVVTYTLRRGSRLLETEIELDNKIELGGNPWKRYIAARAAVSGDSAIPRCLIREKIHRVSSRRLVAPLGLVIDEAERKTLITSDGYPYHRVVGDRFFDTLIHVQGETQSKCSLAYGFDVPHPVEQAMSRIAPPIIRSVELKPSVESTGWFAHVAPSSVRISGMKSYSQPDGSLAVEVRLIQTVARQCQVKLRFFRDIQTGFLLRDSAIAMLNQWRNDRESLADETLVCEGGVCNVPMKSHGVTDVLILFASTLGSGSSAESPSPTDPNSVA</sequence>
<feature type="region of interest" description="Disordered" evidence="1">
    <location>
        <begin position="54"/>
        <end position="79"/>
    </location>
</feature>
<dbReference type="Proteomes" id="UP000316598">
    <property type="component" value="Unassembled WGS sequence"/>
</dbReference>
<feature type="region of interest" description="Disordered" evidence="1">
    <location>
        <begin position="617"/>
        <end position="637"/>
    </location>
</feature>
<dbReference type="AlphaFoldDB" id="A0A5C5WXJ6"/>
<evidence type="ECO:0000313" key="3">
    <source>
        <dbReference type="Proteomes" id="UP000316598"/>
    </source>
</evidence>
<dbReference type="EMBL" id="SJPI01000001">
    <property type="protein sequence ID" value="TWT54592.1"/>
    <property type="molecule type" value="Genomic_DNA"/>
</dbReference>
<keyword evidence="3" id="KW-1185">Reference proteome</keyword>
<protein>
    <recommendedName>
        <fullName evidence="4">Glycoside hydrolase family 38 N-terminal domain-containing protein</fullName>
    </recommendedName>
</protein>
<evidence type="ECO:0000313" key="2">
    <source>
        <dbReference type="EMBL" id="TWT54592.1"/>
    </source>
</evidence>
<feature type="compositionally biased region" description="Low complexity" evidence="1">
    <location>
        <begin position="617"/>
        <end position="631"/>
    </location>
</feature>
<reference evidence="2 3" key="1">
    <citation type="submission" date="2019-02" db="EMBL/GenBank/DDBJ databases">
        <title>Deep-cultivation of Planctomycetes and their phenomic and genomic characterization uncovers novel biology.</title>
        <authorList>
            <person name="Wiegand S."/>
            <person name="Jogler M."/>
            <person name="Boedeker C."/>
            <person name="Pinto D."/>
            <person name="Vollmers J."/>
            <person name="Rivas-Marin E."/>
            <person name="Kohn T."/>
            <person name="Peeters S.H."/>
            <person name="Heuer A."/>
            <person name="Rast P."/>
            <person name="Oberbeckmann S."/>
            <person name="Bunk B."/>
            <person name="Jeske O."/>
            <person name="Meyerdierks A."/>
            <person name="Storesund J.E."/>
            <person name="Kallscheuer N."/>
            <person name="Luecker S."/>
            <person name="Lage O.M."/>
            <person name="Pohl T."/>
            <person name="Merkel B.J."/>
            <person name="Hornburger P."/>
            <person name="Mueller R.-W."/>
            <person name="Bruemmer F."/>
            <person name="Labrenz M."/>
            <person name="Spormann A.M."/>
            <person name="Op Den Camp H."/>
            <person name="Overmann J."/>
            <person name="Amann R."/>
            <person name="Jetten M.S.M."/>
            <person name="Mascher T."/>
            <person name="Medema M.H."/>
            <person name="Devos D.P."/>
            <person name="Kaster A.-K."/>
            <person name="Ovreas L."/>
            <person name="Rohde M."/>
            <person name="Galperin M.Y."/>
            <person name="Jogler C."/>
        </authorList>
    </citation>
    <scope>NUCLEOTIDE SEQUENCE [LARGE SCALE GENOMIC DNA]</scope>
    <source>
        <strain evidence="2 3">Pla22</strain>
    </source>
</reference>
<dbReference type="RefSeq" id="WP_146514613.1">
    <property type="nucleotide sequence ID" value="NZ_SJPI01000001.1"/>
</dbReference>
<accession>A0A5C5WXJ6</accession>